<evidence type="ECO:0000313" key="2">
    <source>
        <dbReference type="EMBL" id="KAF7390685.1"/>
    </source>
</evidence>
<feature type="region of interest" description="Disordered" evidence="1">
    <location>
        <begin position="22"/>
        <end position="60"/>
    </location>
</feature>
<feature type="compositionally biased region" description="Gly residues" evidence="1">
    <location>
        <begin position="38"/>
        <end position="50"/>
    </location>
</feature>
<sequence length="103" mass="11464">MSKRNYEEEEERQRRLRLASFPDSVSKQRFRDGRLGSDDGGGGLRVGGSENGTSKTKEGKRVETLTLESSHNGGFALRFMILFLPTYDPSPLLFLLPVASSVK</sequence>
<proteinExistence type="predicted"/>
<accession>A0A834JMF3</accession>
<keyword evidence="3" id="KW-1185">Reference proteome</keyword>
<evidence type="ECO:0000256" key="1">
    <source>
        <dbReference type="SAM" id="MobiDB-lite"/>
    </source>
</evidence>
<name>A0A834JMF3_VESPE</name>
<dbReference type="Proteomes" id="UP000600918">
    <property type="component" value="Unassembled WGS sequence"/>
</dbReference>
<gene>
    <name evidence="2" type="ORF">H0235_017847</name>
</gene>
<dbReference type="AlphaFoldDB" id="A0A834JMF3"/>
<comment type="caution">
    <text evidence="2">The sequence shown here is derived from an EMBL/GenBank/DDBJ whole genome shotgun (WGS) entry which is preliminary data.</text>
</comment>
<protein>
    <submittedName>
        <fullName evidence="2">Uncharacterized protein</fullName>
    </submittedName>
</protein>
<evidence type="ECO:0000313" key="3">
    <source>
        <dbReference type="Proteomes" id="UP000600918"/>
    </source>
</evidence>
<organism evidence="2 3">
    <name type="scientific">Vespula pensylvanica</name>
    <name type="common">Western yellow jacket</name>
    <name type="synonym">Wasp</name>
    <dbReference type="NCBI Taxonomy" id="30213"/>
    <lineage>
        <taxon>Eukaryota</taxon>
        <taxon>Metazoa</taxon>
        <taxon>Ecdysozoa</taxon>
        <taxon>Arthropoda</taxon>
        <taxon>Hexapoda</taxon>
        <taxon>Insecta</taxon>
        <taxon>Pterygota</taxon>
        <taxon>Neoptera</taxon>
        <taxon>Endopterygota</taxon>
        <taxon>Hymenoptera</taxon>
        <taxon>Apocrita</taxon>
        <taxon>Aculeata</taxon>
        <taxon>Vespoidea</taxon>
        <taxon>Vespidae</taxon>
        <taxon>Vespinae</taxon>
        <taxon>Vespula</taxon>
    </lineage>
</organism>
<dbReference type="EMBL" id="JACSDY010000023">
    <property type="protein sequence ID" value="KAF7390685.1"/>
    <property type="molecule type" value="Genomic_DNA"/>
</dbReference>
<reference evidence="2" key="1">
    <citation type="journal article" date="2020" name="G3 (Bethesda)">
        <title>High-Quality Assemblies for Three Invasive Social Wasps from the &lt;i&gt;Vespula&lt;/i&gt; Genus.</title>
        <authorList>
            <person name="Harrop T.W.R."/>
            <person name="Guhlin J."/>
            <person name="McLaughlin G.M."/>
            <person name="Permina E."/>
            <person name="Stockwell P."/>
            <person name="Gilligan J."/>
            <person name="Le Lec M.F."/>
            <person name="Gruber M.A.M."/>
            <person name="Quinn O."/>
            <person name="Lovegrove M."/>
            <person name="Duncan E.J."/>
            <person name="Remnant E.J."/>
            <person name="Van Eeckhoven J."/>
            <person name="Graham B."/>
            <person name="Knapp R.A."/>
            <person name="Langford K.W."/>
            <person name="Kronenberg Z."/>
            <person name="Press M.O."/>
            <person name="Eacker S.M."/>
            <person name="Wilson-Rankin E.E."/>
            <person name="Purcell J."/>
            <person name="Lester P.J."/>
            <person name="Dearden P.K."/>
        </authorList>
    </citation>
    <scope>NUCLEOTIDE SEQUENCE</scope>
    <source>
        <strain evidence="2">Volc-1</strain>
    </source>
</reference>